<feature type="region of interest" description="Disordered" evidence="1">
    <location>
        <begin position="73"/>
        <end position="106"/>
    </location>
</feature>
<gene>
    <name evidence="2" type="ORF">RIF29_27311</name>
</gene>
<proteinExistence type="predicted"/>
<feature type="compositionally biased region" description="Polar residues" evidence="1">
    <location>
        <begin position="94"/>
        <end position="104"/>
    </location>
</feature>
<dbReference type="PANTHER" id="PTHR37256">
    <property type="entry name" value="E1A-BINDING PROTEIN P400-LIKE"/>
    <property type="match status" value="1"/>
</dbReference>
<keyword evidence="3" id="KW-1185">Reference proteome</keyword>
<name>A0AAN9HYM7_CROPI</name>
<dbReference type="EMBL" id="JAYWIO010000005">
    <property type="protein sequence ID" value="KAK7261008.1"/>
    <property type="molecule type" value="Genomic_DNA"/>
</dbReference>
<evidence type="ECO:0000256" key="1">
    <source>
        <dbReference type="SAM" id="MobiDB-lite"/>
    </source>
</evidence>
<protein>
    <submittedName>
        <fullName evidence="2">Uncharacterized protein</fullName>
    </submittedName>
</protein>
<dbReference type="AlphaFoldDB" id="A0AAN9HYM7"/>
<comment type="caution">
    <text evidence="2">The sequence shown here is derived from an EMBL/GenBank/DDBJ whole genome shotgun (WGS) entry which is preliminary data.</text>
</comment>
<evidence type="ECO:0000313" key="2">
    <source>
        <dbReference type="EMBL" id="KAK7261008.1"/>
    </source>
</evidence>
<organism evidence="2 3">
    <name type="scientific">Crotalaria pallida</name>
    <name type="common">Smooth rattlebox</name>
    <name type="synonym">Crotalaria striata</name>
    <dbReference type="NCBI Taxonomy" id="3830"/>
    <lineage>
        <taxon>Eukaryota</taxon>
        <taxon>Viridiplantae</taxon>
        <taxon>Streptophyta</taxon>
        <taxon>Embryophyta</taxon>
        <taxon>Tracheophyta</taxon>
        <taxon>Spermatophyta</taxon>
        <taxon>Magnoliopsida</taxon>
        <taxon>eudicotyledons</taxon>
        <taxon>Gunneridae</taxon>
        <taxon>Pentapetalae</taxon>
        <taxon>rosids</taxon>
        <taxon>fabids</taxon>
        <taxon>Fabales</taxon>
        <taxon>Fabaceae</taxon>
        <taxon>Papilionoideae</taxon>
        <taxon>50 kb inversion clade</taxon>
        <taxon>genistoids sensu lato</taxon>
        <taxon>core genistoids</taxon>
        <taxon>Crotalarieae</taxon>
        <taxon>Crotalaria</taxon>
    </lineage>
</organism>
<reference evidence="2 3" key="1">
    <citation type="submission" date="2024-01" db="EMBL/GenBank/DDBJ databases">
        <title>The genomes of 5 underutilized Papilionoideae crops provide insights into root nodulation and disease resistanc.</title>
        <authorList>
            <person name="Yuan L."/>
        </authorList>
    </citation>
    <scope>NUCLEOTIDE SEQUENCE [LARGE SCALE GENOMIC DNA]</scope>
    <source>
        <strain evidence="2">ZHUSHIDOU_FW_LH</strain>
        <tissue evidence="2">Leaf</tissue>
    </source>
</reference>
<evidence type="ECO:0000313" key="3">
    <source>
        <dbReference type="Proteomes" id="UP001372338"/>
    </source>
</evidence>
<dbReference type="Proteomes" id="UP001372338">
    <property type="component" value="Unassembled WGS sequence"/>
</dbReference>
<dbReference type="PANTHER" id="PTHR37256:SF1">
    <property type="entry name" value="MYB-LIKE PROTEIN A"/>
    <property type="match status" value="1"/>
</dbReference>
<sequence>MNNKGCVVDSNLRNLRKHGKVLGVLLHQHQQQQNKKQVRKRLHTARPYQERLLNMAEARKEIATFLKFHRAAMKQATEQRQQQQQQQEKPLVSLQPSHGDSSFEQDGIFKSLGNPRIYESCTTNNFSNCMDENDFSCSTFTHPPNYYTIAPSSPQVVAKNPNFSLIPNQTLGLNLNLQDFKNIDDDDTLFLNNDYKNNSSSSFCSYSSTTPTSIEGVVSSSVVDTIESSATTTHVISEGSLHAAVDDEGMAEMRLLGEQYQMEWNDTMNLVTSVRWSNFLNNIEHGAVVVPQVKRIQHDDDDDTYQLSSS</sequence>
<accession>A0AAN9HYM7</accession>